<name>A0A378Y9J7_9NOCA</name>
<dbReference type="EMBL" id="UGRY01000002">
    <property type="protein sequence ID" value="SUA73764.1"/>
    <property type="molecule type" value="Genomic_DNA"/>
</dbReference>
<dbReference type="STRING" id="1406858.GCA_000710895_05647"/>
<proteinExistence type="predicted"/>
<protein>
    <submittedName>
        <fullName evidence="1">Uncharacterized protein</fullName>
    </submittedName>
</protein>
<evidence type="ECO:0000313" key="1">
    <source>
        <dbReference type="EMBL" id="SUA73764.1"/>
    </source>
</evidence>
<dbReference type="Proteomes" id="UP000255467">
    <property type="component" value="Unassembled WGS sequence"/>
</dbReference>
<dbReference type="RefSeq" id="WP_039817673.1">
    <property type="nucleotide sequence ID" value="NZ_UGRY01000002.1"/>
</dbReference>
<dbReference type="OrthoDB" id="4555427at2"/>
<dbReference type="AlphaFoldDB" id="A0A378Y9J7"/>
<organism evidence="1 2">
    <name type="scientific">Nocardia otitidiscaviarum</name>
    <dbReference type="NCBI Taxonomy" id="1823"/>
    <lineage>
        <taxon>Bacteria</taxon>
        <taxon>Bacillati</taxon>
        <taxon>Actinomycetota</taxon>
        <taxon>Actinomycetes</taxon>
        <taxon>Mycobacteriales</taxon>
        <taxon>Nocardiaceae</taxon>
        <taxon>Nocardia</taxon>
    </lineage>
</organism>
<evidence type="ECO:0000313" key="2">
    <source>
        <dbReference type="Proteomes" id="UP000255467"/>
    </source>
</evidence>
<reference evidence="1 2" key="1">
    <citation type="submission" date="2018-06" db="EMBL/GenBank/DDBJ databases">
        <authorList>
            <consortium name="Pathogen Informatics"/>
            <person name="Doyle S."/>
        </authorList>
    </citation>
    <scope>NUCLEOTIDE SEQUENCE [LARGE SCALE GENOMIC DNA]</scope>
    <source>
        <strain evidence="1 2">NCTC1934</strain>
    </source>
</reference>
<sequence length="134" mass="14401">MAITASDWLITSDVAHEVAFRVDVPEPQRGRWVLSYLPTSRRLTREQAIAGVVLAEMILMGLLRPGGEFDGEIAALHAGMLGLTVTDVMCLLALRVGDGEPKPLRPGAACSGGRAATAPDRICRHGRAREEVSR</sequence>
<keyword evidence="2" id="KW-1185">Reference proteome</keyword>
<gene>
    <name evidence="1" type="ORF">NCTC1934_01211</name>
</gene>
<accession>A0A378Y9J7</accession>